<comment type="caution">
    <text evidence="1">The sequence shown here is derived from an EMBL/GenBank/DDBJ whole genome shotgun (WGS) entry which is preliminary data.</text>
</comment>
<name>A0ABQ8VRV6_9AGAR</name>
<accession>A0ABQ8VRV6</accession>
<evidence type="ECO:0000313" key="1">
    <source>
        <dbReference type="EMBL" id="KAJ4499113.1"/>
    </source>
</evidence>
<reference evidence="1" key="1">
    <citation type="submission" date="2022-08" db="EMBL/GenBank/DDBJ databases">
        <title>A Global Phylogenomic Analysis of the Shiitake Genus Lentinula.</title>
        <authorList>
            <consortium name="DOE Joint Genome Institute"/>
            <person name="Sierra-Patev S."/>
            <person name="Min B."/>
            <person name="Naranjo-Ortiz M."/>
            <person name="Looney B."/>
            <person name="Konkel Z."/>
            <person name="Slot J.C."/>
            <person name="Sakamoto Y."/>
            <person name="Steenwyk J.L."/>
            <person name="Rokas A."/>
            <person name="Carro J."/>
            <person name="Camarero S."/>
            <person name="Ferreira P."/>
            <person name="Molpeceres G."/>
            <person name="Ruiz-Duenas F.J."/>
            <person name="Serrano A."/>
            <person name="Henrissat B."/>
            <person name="Drula E."/>
            <person name="Hughes K.W."/>
            <person name="Mata J.L."/>
            <person name="Ishikawa N.K."/>
            <person name="Vargas-Isla R."/>
            <person name="Ushijima S."/>
            <person name="Smith C.A."/>
            <person name="Ahrendt S."/>
            <person name="Andreopoulos W."/>
            <person name="He G."/>
            <person name="Labutti K."/>
            <person name="Lipzen A."/>
            <person name="Ng V."/>
            <person name="Riley R."/>
            <person name="Sandor L."/>
            <person name="Barry K."/>
            <person name="Martinez A.T."/>
            <person name="Xiao Y."/>
            <person name="Gibbons J.G."/>
            <person name="Terashima K."/>
            <person name="Grigoriev I.V."/>
            <person name="Hibbett D.S."/>
        </authorList>
    </citation>
    <scope>NUCLEOTIDE SEQUENCE</scope>
    <source>
        <strain evidence="1">RHP3577 ss4</strain>
    </source>
</reference>
<proteinExistence type="predicted"/>
<gene>
    <name evidence="1" type="ORF">C8R41DRAFT_85239</name>
</gene>
<dbReference type="EMBL" id="JANVFT010000012">
    <property type="protein sequence ID" value="KAJ4499113.1"/>
    <property type="molecule type" value="Genomic_DNA"/>
</dbReference>
<evidence type="ECO:0008006" key="3">
    <source>
        <dbReference type="Google" id="ProtNLM"/>
    </source>
</evidence>
<keyword evidence="2" id="KW-1185">Reference proteome</keyword>
<evidence type="ECO:0000313" key="2">
    <source>
        <dbReference type="Proteomes" id="UP001150217"/>
    </source>
</evidence>
<protein>
    <recommendedName>
        <fullName evidence="3">Protein kinase domain-containing protein</fullName>
    </recommendedName>
</protein>
<organism evidence="1 2">
    <name type="scientific">Lentinula lateritia</name>
    <dbReference type="NCBI Taxonomy" id="40482"/>
    <lineage>
        <taxon>Eukaryota</taxon>
        <taxon>Fungi</taxon>
        <taxon>Dikarya</taxon>
        <taxon>Basidiomycota</taxon>
        <taxon>Agaricomycotina</taxon>
        <taxon>Agaricomycetes</taxon>
        <taxon>Agaricomycetidae</taxon>
        <taxon>Agaricales</taxon>
        <taxon>Marasmiineae</taxon>
        <taxon>Omphalotaceae</taxon>
        <taxon>Lentinula</taxon>
    </lineage>
</organism>
<sequence length="109" mass="13016">MIQDDPVKRPTIDEVIMQLDAVVRKHRKSVNFREAACDLQHFEFDDHISALIRRFTKYLLLRRSLPVLSRPQRRLLPELHWMYSGSPTEYPEGQERPTFLYVHDLDNDP</sequence>
<dbReference type="Proteomes" id="UP001150217">
    <property type="component" value="Unassembled WGS sequence"/>
</dbReference>